<dbReference type="AlphaFoldDB" id="A0A8T0C545"/>
<evidence type="ECO:0000313" key="2">
    <source>
        <dbReference type="Proteomes" id="UP000016480"/>
    </source>
</evidence>
<dbReference type="EMBL" id="AHCD03000035">
    <property type="protein sequence ID" value="KAF7785799.1"/>
    <property type="molecule type" value="Genomic_DNA"/>
</dbReference>
<gene>
    <name evidence="1" type="ORF">PRUB_a0184</name>
</gene>
<reference evidence="1 2" key="1">
    <citation type="journal article" date="2012" name="J. Bacteriol.">
        <title>Genome sequence of the cycloprodigiosin-producing bacterial strain Pseudoalteromonas rubra ATCC 29570(T).</title>
        <authorList>
            <person name="Xie B.B."/>
            <person name="Shu Y.L."/>
            <person name="Qin Q.L."/>
            <person name="Rong J.C."/>
            <person name="Zhang X.Y."/>
            <person name="Chen X.L."/>
            <person name="Zhou B.C."/>
            <person name="Zhang Y.Z."/>
        </authorList>
    </citation>
    <scope>NUCLEOTIDE SEQUENCE [LARGE SCALE GENOMIC DNA]</scope>
    <source>
        <strain evidence="1 2">DSM 6842</strain>
    </source>
</reference>
<name>A0A8T0C545_9GAMM</name>
<protein>
    <submittedName>
        <fullName evidence="1">Uncharacterized protein</fullName>
    </submittedName>
</protein>
<proteinExistence type="predicted"/>
<accession>A0A8T0C545</accession>
<organism evidence="1 2">
    <name type="scientific">Pseudoalteromonas rubra</name>
    <dbReference type="NCBI Taxonomy" id="43658"/>
    <lineage>
        <taxon>Bacteria</taxon>
        <taxon>Pseudomonadati</taxon>
        <taxon>Pseudomonadota</taxon>
        <taxon>Gammaproteobacteria</taxon>
        <taxon>Alteromonadales</taxon>
        <taxon>Pseudoalteromonadaceae</taxon>
        <taxon>Pseudoalteromonas</taxon>
    </lineage>
</organism>
<dbReference type="Proteomes" id="UP000016480">
    <property type="component" value="Unassembled WGS sequence"/>
</dbReference>
<sequence length="41" mass="4800">MGSETKIIDNQPRHNTAIVYWHHVLVPIYVDSKPLDKLDVR</sequence>
<comment type="caution">
    <text evidence="1">The sequence shown here is derived from an EMBL/GenBank/DDBJ whole genome shotgun (WGS) entry which is preliminary data.</text>
</comment>
<evidence type="ECO:0000313" key="1">
    <source>
        <dbReference type="EMBL" id="KAF7785799.1"/>
    </source>
</evidence>